<feature type="coiled-coil region" evidence="1">
    <location>
        <begin position="1962"/>
        <end position="2056"/>
    </location>
</feature>
<name>A0A2K4ZPG3_9FIRM</name>
<gene>
    <name evidence="4" type="primary">smc_5</name>
    <name evidence="4" type="ORF">AMURIS_05147</name>
</gene>
<reference evidence="4 5" key="1">
    <citation type="submission" date="2018-01" db="EMBL/GenBank/DDBJ databases">
        <authorList>
            <person name="Gaut B.S."/>
            <person name="Morton B.R."/>
            <person name="Clegg M.T."/>
            <person name="Duvall M.R."/>
        </authorList>
    </citation>
    <scope>NUCLEOTIDE SEQUENCE [LARGE SCALE GENOMIC DNA]</scope>
    <source>
        <strain evidence="4">GP69</strain>
    </source>
</reference>
<dbReference type="PANTHER" id="PTHR32114">
    <property type="entry name" value="ABC TRANSPORTER ABCH.3"/>
    <property type="match status" value="1"/>
</dbReference>
<evidence type="ECO:0000256" key="2">
    <source>
        <dbReference type="SAM" id="MobiDB-lite"/>
    </source>
</evidence>
<feature type="compositionally biased region" description="Low complexity" evidence="2">
    <location>
        <begin position="2223"/>
        <end position="2232"/>
    </location>
</feature>
<dbReference type="RefSeq" id="WP_103242341.1">
    <property type="nucleotide sequence ID" value="NZ_JANJZD010000053.1"/>
</dbReference>
<dbReference type="OrthoDB" id="2021965at2"/>
<evidence type="ECO:0000313" key="4">
    <source>
        <dbReference type="EMBL" id="SOY32388.1"/>
    </source>
</evidence>
<evidence type="ECO:0000313" key="5">
    <source>
        <dbReference type="Proteomes" id="UP000236311"/>
    </source>
</evidence>
<dbReference type="Proteomes" id="UP000236311">
    <property type="component" value="Unassembled WGS sequence"/>
</dbReference>
<feature type="coiled-coil region" evidence="1">
    <location>
        <begin position="1673"/>
        <end position="1700"/>
    </location>
</feature>
<dbReference type="PANTHER" id="PTHR32114:SF2">
    <property type="entry name" value="ABC TRANSPORTER ABCH.3"/>
    <property type="match status" value="1"/>
</dbReference>
<keyword evidence="1" id="KW-0175">Coiled coil</keyword>
<feature type="domain" description="Phage tail tape measure protein" evidence="3">
    <location>
        <begin position="273"/>
        <end position="477"/>
    </location>
</feature>
<feature type="region of interest" description="Disordered" evidence="2">
    <location>
        <begin position="1447"/>
        <end position="1472"/>
    </location>
</feature>
<feature type="region of interest" description="Disordered" evidence="2">
    <location>
        <begin position="2214"/>
        <end position="2234"/>
    </location>
</feature>
<dbReference type="Pfam" id="PF10145">
    <property type="entry name" value="PhageMin_Tail"/>
    <property type="match status" value="1"/>
</dbReference>
<organism evidence="4 5">
    <name type="scientific">Acetatifactor muris</name>
    <dbReference type="NCBI Taxonomy" id="879566"/>
    <lineage>
        <taxon>Bacteria</taxon>
        <taxon>Bacillati</taxon>
        <taxon>Bacillota</taxon>
        <taxon>Clostridia</taxon>
        <taxon>Lachnospirales</taxon>
        <taxon>Lachnospiraceae</taxon>
        <taxon>Acetatifactor</taxon>
    </lineage>
</organism>
<dbReference type="InterPro" id="IPR010090">
    <property type="entry name" value="Phage_tape_meas"/>
</dbReference>
<dbReference type="NCBIfam" id="TIGR01760">
    <property type="entry name" value="tape_meas_TP901"/>
    <property type="match status" value="1"/>
</dbReference>
<evidence type="ECO:0000259" key="3">
    <source>
        <dbReference type="Pfam" id="PF10145"/>
    </source>
</evidence>
<dbReference type="EMBL" id="OFSM01000048">
    <property type="protein sequence ID" value="SOY32388.1"/>
    <property type="molecule type" value="Genomic_DNA"/>
</dbReference>
<sequence length="2410" mass="266507">MNNNEFLIDLIANLQQAKSKKQINADIKVLEKAINMLRITGTLAKGDTKREINQYIKDLGSKLGYVKLNGKLDDKRLKREINRSLQNLSFKDIDALKIDENKTKLKFQKVISDVKAYVERNPVFANVEMKKEKLNNDLTTFLNKNSKIRESEVLLKESEKVRNLINSVDSKDTLKNATEAFQLYKSEVSATGYASKSTADKIKGMLAHITKIGSFFGVASLAVNNFRQSLNTLKGNDTILAEISKTSEMTRKQLEELGNEAFRIASKYGQLSNGYLLGVQEMARSGYEELSKELGELSLLAQSAGNMTAENANNYLLATDAAYKYRGSIEKLNEALDGANYISNRNSASLTDIADATRVSATFASNAGVAIDELTAAEATMIATTKRSGSEIGRAFRSIILNLQQVSGEFDGEIIDEDQLKKVEARCHSLGVELEYMKDGVATLRNPMEVLKDLARVYNSLPDNSADKQGLISDLGGKYHANALSSLLSRWDLYEKMLSEFSKGTGSALEEAEKTANSWEGRLNSLQNSFDSFVNTLTNKNAIMGGISFFDRLIQGSESLINSVGEITVMITGLHTAMTALNKDYGITQIYDKDKGKFDIQGNIFGIDITNIKNMKKHFAEAEEAILLWNDTISSGENILESFDNKLFKNNAQFKAYLSTCSKDAPASLEGYKSYLNAAGVATDGLRLKTILMNAVISVGIGFAMQLATKAVSGLYELSQVSSTVAEKAKDLGSSFKSTASDIDDYRSKVEELHKTISDSNSSIADVTDARKNLMTIQDELIEKYGTEKEVIDTITQAINGQSDAFDRLSEKQWVETKNKFNDTGFWEGMGNWFDGYDSNIDRMASQMENVRNILSFSYKDFSSGEFEELSQQLSKLGWKYQDTLGGFVKNGNLKEIYSDIIEIQGLVKDTNVPDNFLKDLTKDANKAKETIDSYSEIWDNYILRDVILENEKLSQSWNDINEAYVKYKNAFESGDNDTQNNAIGEFAQILNNVLDSSDVTDSVKEYFRDMYPVLTNEVEKWEFRFKVLPDLDIHALKGKTQADVLEMLQTNGLQYGEETFASLLRMASDYGIIVGDDSEKIQQLLDLLVEWEILQGSLLDETFPTTSTFDISTFKDTLSSITSSITTLRSALESFNKGDLSKIQVIDLMQQFPDLVPYIDLTADGFGNLSEGLSVLIAQQPDNLIQSLEQLKDSLTTDAEREQVDLLIDSLQRLSSYGDSGIEAYATTIGNTWGDTSNVIEGVVTQFENLAKVQETVADGLTISANAAAELAKMYPEILDHAQVTADGQITLNEAVVKTILDGDKSIVEAQITKLEADKAGLTAKKNYAEAQLNIVKQVAEGEGNITKEIAQYRIDAANSLLKALIDAGLEEDKAYAAVAANMAGNMDEFNRIVGAVAQDISVNMDNAAVSMADSININSINAQTSFEYLQEKVWDVADAIKAAPSGERGGKSKKGTRGGGSTSKGSIKVEKHSGDFNTTLSEYVPKELDLDSFQSQLEIDIKGYTDAISNIDTQIEILKNLQAAFDNNGGIGGHGYADQIKQLEKEKGAINDALKDKTGSGSSSKSEFAEEIDYFKRRVEVLNDVLALLKTNLDNVSGSFAKNNLIDAELGITEEKFNNYTDALSMYTQKANEVLSKLPADIAQQVKDGAVALTDFIGDGNKEVVEAIKEYESWAGEIADCQQNLAELKKEIRQLELEKFNNIMDDFRNQFDLRGNSKDLISKQVELLKEAGELIGESFFNAQIDQSHKQLALLEAEKAQLVNQMNDAINSGRIQSGTEEWLEMVGALSDVEGNIIECKKSIEEFDNEILNLHVEVFNRIQEQFSNLDSEISNIIDLFDDMEVSDDKGIWSKEAITQLGLLAQQYELAQYQVKQYGNEIDELNAQYLAGNYSATEYADKLASLNEKQWDAVNATESAKDAIIELNRTRVENQIKGIEKEIDVFDELTQSQIKALKAEQDLHNYKNSIADKTKAVTDLERQIAALQYDTSASGVAKRKKLEEQLAEAKKALSEEEYLHSIEAQEEALNNQFEQYEAAQNKEIESLRESLNNKEAILNQSFNTVKENASLIGQEIAQIAVEHGITISAALISSWQSGGNAIAGYGEVLSQNTSAFIGNIMGVENEVWNLQTHANNTANSLAWMFSTKADNLVNELATSYYAESNLANMTNALQQSLINTLERGYNVSSIVNSLASIENAANNAKRAIDSMNNASPVPSGGYNGNSNTGTKKNTGTDKQYQLVDKMTGRIWKDNLSYAEALEYKKDHVTDINTTLVKKYASGTRNAKDGLRIINEEGQELILPKLKSGNYAIGNEGDQILTKPETDNLFEWAQLDPGKMVPINFVEELWKSNRISEPVIDKRANPNPVQIGNLINVAGSIDNSNVKQMKVIAKEAVNDLVNKLHDGIVYGR</sequence>
<protein>
    <submittedName>
        <fullName evidence="4">Chromosome partition protein Smc</fullName>
    </submittedName>
</protein>
<feature type="coiled-coil region" evidence="1">
    <location>
        <begin position="1746"/>
        <end position="1773"/>
    </location>
</feature>
<evidence type="ECO:0000256" key="1">
    <source>
        <dbReference type="SAM" id="Coils"/>
    </source>
</evidence>
<accession>A0A2K4ZPG3</accession>
<keyword evidence="5" id="KW-1185">Reference proteome</keyword>
<proteinExistence type="predicted"/>